<reference evidence="1 2" key="1">
    <citation type="submission" date="2018-06" db="EMBL/GenBank/DDBJ databases">
        <title>Genomic Encyclopedia of Type Strains, Phase IV (KMG-IV): sequencing the most valuable type-strain genomes for metagenomic binning, comparative biology and taxonomic classification.</title>
        <authorList>
            <person name="Goeker M."/>
        </authorList>
    </citation>
    <scope>NUCLEOTIDE SEQUENCE [LARGE SCALE GENOMIC DNA]</scope>
    <source>
        <strain evidence="1 2">DSM 25532</strain>
    </source>
</reference>
<comment type="caution">
    <text evidence="1">The sequence shown here is derived from an EMBL/GenBank/DDBJ whole genome shotgun (WGS) entry which is preliminary data.</text>
</comment>
<evidence type="ECO:0000313" key="2">
    <source>
        <dbReference type="Proteomes" id="UP000253426"/>
    </source>
</evidence>
<gene>
    <name evidence="1" type="ORF">DES53_1159</name>
</gene>
<proteinExistence type="predicted"/>
<evidence type="ECO:0000313" key="1">
    <source>
        <dbReference type="EMBL" id="RBP36868.1"/>
    </source>
</evidence>
<keyword evidence="2" id="KW-1185">Reference proteome</keyword>
<protein>
    <submittedName>
        <fullName evidence="1">Uncharacterized protein</fullName>
    </submittedName>
</protein>
<name>A0A366H4N3_9BACT</name>
<dbReference type="AlphaFoldDB" id="A0A366H4N3"/>
<sequence length="40" mass="4451">MLARKGELCMTTLPRDDFLHAACFNFLGAIASAFPMEDMD</sequence>
<organism evidence="1 2">
    <name type="scientific">Roseimicrobium gellanilyticum</name>
    <dbReference type="NCBI Taxonomy" id="748857"/>
    <lineage>
        <taxon>Bacteria</taxon>
        <taxon>Pseudomonadati</taxon>
        <taxon>Verrucomicrobiota</taxon>
        <taxon>Verrucomicrobiia</taxon>
        <taxon>Verrucomicrobiales</taxon>
        <taxon>Verrucomicrobiaceae</taxon>
        <taxon>Roseimicrobium</taxon>
    </lineage>
</organism>
<dbReference type="Proteomes" id="UP000253426">
    <property type="component" value="Unassembled WGS sequence"/>
</dbReference>
<dbReference type="EMBL" id="QNRR01000015">
    <property type="protein sequence ID" value="RBP36868.1"/>
    <property type="molecule type" value="Genomic_DNA"/>
</dbReference>
<accession>A0A366H4N3</accession>